<feature type="disulfide bond" evidence="7">
    <location>
        <begin position="124"/>
        <end position="145"/>
    </location>
</feature>
<reference evidence="10" key="1">
    <citation type="journal article" date="2014" name="Int. J. Syst. Evol. Microbiol.">
        <title>Complete genome sequence of Corynebacterium casei LMG S-19264T (=DSM 44701T), isolated from a smear-ripened cheese.</title>
        <authorList>
            <consortium name="US DOE Joint Genome Institute (JGI-PGF)"/>
            <person name="Walter F."/>
            <person name="Albersmeier A."/>
            <person name="Kalinowski J."/>
            <person name="Ruckert C."/>
        </authorList>
    </citation>
    <scope>NUCLEOTIDE SEQUENCE</scope>
    <source>
        <strain evidence="10">JCM 5069</strain>
    </source>
</reference>
<dbReference type="InterPro" id="IPR001316">
    <property type="entry name" value="Pept_S1A_streptogrisin"/>
</dbReference>
<dbReference type="GO" id="GO:0004252">
    <property type="term" value="F:serine-type endopeptidase activity"/>
    <property type="evidence" value="ECO:0007669"/>
    <property type="project" value="InterPro"/>
</dbReference>
<dbReference type="Pfam" id="PF00089">
    <property type="entry name" value="Trypsin"/>
    <property type="match status" value="1"/>
</dbReference>
<evidence type="ECO:0000259" key="9">
    <source>
        <dbReference type="Pfam" id="PF00089"/>
    </source>
</evidence>
<sequence length="293" mass="28735">MSSTRARAVRTIAAVWGLLAAAVTAAPHAAAGDAGGAAARHARAAAADAAVRGADVPGTAWYTDPSTGTLVVTADGTVGTAEVARIEAAARAGGGRLEVRRAPGHFAERVAGGDAISGPGGVRCTVGFNVQDGSGVKYALTAGHCVSAFGGAWSIGPVVAGSFPGNDYALIRYTDPSRAEGGVRGPGGTLIDIVDARTPSVGESVCRSGSTTGVHCGRVTALNATVNYGGGDIVSGLIQTTVCAEPGDSGGPLYSSQSALGLTSGGSGDCTVGGTTFFQPVVEPLSAYGVKVF</sequence>
<evidence type="ECO:0000256" key="3">
    <source>
        <dbReference type="ARBA" id="ARBA00022801"/>
    </source>
</evidence>
<dbReference type="InterPro" id="IPR001254">
    <property type="entry name" value="Trypsin_dom"/>
</dbReference>
<dbReference type="PROSITE" id="PS51318">
    <property type="entry name" value="TAT"/>
    <property type="match status" value="1"/>
</dbReference>
<keyword evidence="2 10" id="KW-0645">Protease</keyword>
<proteinExistence type="inferred from homology"/>
<feature type="disulfide bond" evidence="7">
    <location>
        <begin position="243"/>
        <end position="270"/>
    </location>
</feature>
<feature type="chain" id="PRO_5039500919" evidence="8">
    <location>
        <begin position="26"/>
        <end position="293"/>
    </location>
</feature>
<feature type="active site" description="Charge relay system" evidence="6">
    <location>
        <position position="249"/>
    </location>
</feature>
<comment type="caution">
    <text evidence="10">The sequence shown here is derived from an EMBL/GenBank/DDBJ whole genome shotgun (WGS) entry which is preliminary data.</text>
</comment>
<comment type="similarity">
    <text evidence="1">Belongs to the peptidase S1 family.</text>
</comment>
<dbReference type="PRINTS" id="PR00861">
    <property type="entry name" value="ALYTICPTASE"/>
</dbReference>
<feature type="active site" description="Charge relay system" evidence="6">
    <location>
        <position position="144"/>
    </location>
</feature>
<feature type="disulfide bond" evidence="7">
    <location>
        <begin position="206"/>
        <end position="216"/>
    </location>
</feature>
<dbReference type="InterPro" id="IPR043504">
    <property type="entry name" value="Peptidase_S1_PA_chymotrypsin"/>
</dbReference>
<evidence type="ECO:0000256" key="8">
    <source>
        <dbReference type="SAM" id="SignalP"/>
    </source>
</evidence>
<keyword evidence="4" id="KW-0720">Serine protease</keyword>
<feature type="signal peptide" evidence="8">
    <location>
        <begin position="1"/>
        <end position="25"/>
    </location>
</feature>
<dbReference type="CDD" id="cd21112">
    <property type="entry name" value="alphaLP-like"/>
    <property type="match status" value="1"/>
</dbReference>
<evidence type="ECO:0000313" key="10">
    <source>
        <dbReference type="EMBL" id="GHH83666.1"/>
    </source>
</evidence>
<evidence type="ECO:0000313" key="11">
    <source>
        <dbReference type="Proteomes" id="UP000603708"/>
    </source>
</evidence>
<dbReference type="InterPro" id="IPR006311">
    <property type="entry name" value="TAT_signal"/>
</dbReference>
<keyword evidence="3" id="KW-0378">Hydrolase</keyword>
<evidence type="ECO:0000256" key="5">
    <source>
        <dbReference type="ARBA" id="ARBA00023157"/>
    </source>
</evidence>
<keyword evidence="8" id="KW-0732">Signal</keyword>
<evidence type="ECO:0000256" key="1">
    <source>
        <dbReference type="ARBA" id="ARBA00007664"/>
    </source>
</evidence>
<dbReference type="PIRSF" id="PIRSF001134">
    <property type="entry name" value="Streptogrisin"/>
    <property type="match status" value="1"/>
</dbReference>
<dbReference type="Gene3D" id="2.40.10.10">
    <property type="entry name" value="Trypsin-like serine proteases"/>
    <property type="match status" value="2"/>
</dbReference>
<keyword evidence="11" id="KW-1185">Reference proteome</keyword>
<dbReference type="EMBL" id="BNCD01000014">
    <property type="protein sequence ID" value="GHH83666.1"/>
    <property type="molecule type" value="Genomic_DNA"/>
</dbReference>
<dbReference type="Proteomes" id="UP000603708">
    <property type="component" value="Unassembled WGS sequence"/>
</dbReference>
<evidence type="ECO:0000256" key="2">
    <source>
        <dbReference type="ARBA" id="ARBA00022670"/>
    </source>
</evidence>
<reference evidence="10" key="2">
    <citation type="submission" date="2020-09" db="EMBL/GenBank/DDBJ databases">
        <authorList>
            <person name="Sun Q."/>
            <person name="Ohkuma M."/>
        </authorList>
    </citation>
    <scope>NUCLEOTIDE SEQUENCE</scope>
    <source>
        <strain evidence="10">JCM 5069</strain>
    </source>
</reference>
<dbReference type="SUPFAM" id="SSF50494">
    <property type="entry name" value="Trypsin-like serine proteases"/>
    <property type="match status" value="1"/>
</dbReference>
<feature type="active site" description="Charge relay system" evidence="6">
    <location>
        <position position="167"/>
    </location>
</feature>
<evidence type="ECO:0000256" key="7">
    <source>
        <dbReference type="PIRSR" id="PIRSR001134-2"/>
    </source>
</evidence>
<dbReference type="InterPro" id="IPR009003">
    <property type="entry name" value="Peptidase_S1_PA"/>
</dbReference>
<protein>
    <submittedName>
        <fullName evidence="10">Serine protease</fullName>
    </submittedName>
</protein>
<accession>A0A919L5Q5</accession>
<dbReference type="GO" id="GO:0006508">
    <property type="term" value="P:proteolysis"/>
    <property type="evidence" value="ECO:0007669"/>
    <property type="project" value="UniProtKB-KW"/>
</dbReference>
<evidence type="ECO:0000256" key="4">
    <source>
        <dbReference type="ARBA" id="ARBA00022825"/>
    </source>
</evidence>
<evidence type="ECO:0000256" key="6">
    <source>
        <dbReference type="PIRSR" id="PIRSR001134-1"/>
    </source>
</evidence>
<keyword evidence="5 7" id="KW-1015">Disulfide bond</keyword>
<gene>
    <name evidence="10" type="ORF">GCM10018793_46320</name>
</gene>
<dbReference type="GO" id="GO:0005576">
    <property type="term" value="C:extracellular region"/>
    <property type="evidence" value="ECO:0007669"/>
    <property type="project" value="InterPro"/>
</dbReference>
<dbReference type="AlphaFoldDB" id="A0A919L5Q5"/>
<name>A0A919L5Q5_9ACTN</name>
<feature type="domain" description="Peptidase S1" evidence="9">
    <location>
        <begin position="165"/>
        <end position="281"/>
    </location>
</feature>
<organism evidence="10 11">
    <name type="scientific">Streptomyces sulfonofaciens</name>
    <dbReference type="NCBI Taxonomy" id="68272"/>
    <lineage>
        <taxon>Bacteria</taxon>
        <taxon>Bacillati</taxon>
        <taxon>Actinomycetota</taxon>
        <taxon>Actinomycetes</taxon>
        <taxon>Kitasatosporales</taxon>
        <taxon>Streptomycetaceae</taxon>
        <taxon>Streptomyces</taxon>
    </lineage>
</organism>